<evidence type="ECO:0000313" key="2">
    <source>
        <dbReference type="Proteomes" id="UP001620626"/>
    </source>
</evidence>
<dbReference type="AlphaFoldDB" id="A0ABD2LH70"/>
<protein>
    <submittedName>
        <fullName evidence="1">Uncharacterized protein</fullName>
    </submittedName>
</protein>
<evidence type="ECO:0000313" key="1">
    <source>
        <dbReference type="EMBL" id="KAL3114541.1"/>
    </source>
</evidence>
<accession>A0ABD2LH70</accession>
<gene>
    <name evidence="1" type="ORF">niasHT_014348</name>
</gene>
<proteinExistence type="predicted"/>
<keyword evidence="2" id="KW-1185">Reference proteome</keyword>
<dbReference type="Proteomes" id="UP001620626">
    <property type="component" value="Unassembled WGS sequence"/>
</dbReference>
<name>A0ABD2LH70_9BILA</name>
<organism evidence="1 2">
    <name type="scientific">Heterodera trifolii</name>
    <dbReference type="NCBI Taxonomy" id="157864"/>
    <lineage>
        <taxon>Eukaryota</taxon>
        <taxon>Metazoa</taxon>
        <taxon>Ecdysozoa</taxon>
        <taxon>Nematoda</taxon>
        <taxon>Chromadorea</taxon>
        <taxon>Rhabditida</taxon>
        <taxon>Tylenchina</taxon>
        <taxon>Tylenchomorpha</taxon>
        <taxon>Tylenchoidea</taxon>
        <taxon>Heteroderidae</taxon>
        <taxon>Heteroderinae</taxon>
        <taxon>Heterodera</taxon>
    </lineage>
</organism>
<comment type="caution">
    <text evidence="1">The sequence shown here is derived from an EMBL/GenBank/DDBJ whole genome shotgun (WGS) entry which is preliminary data.</text>
</comment>
<reference evidence="1 2" key="1">
    <citation type="submission" date="2024-10" db="EMBL/GenBank/DDBJ databases">
        <authorList>
            <person name="Kim D."/>
        </authorList>
    </citation>
    <scope>NUCLEOTIDE SEQUENCE [LARGE SCALE GENOMIC DNA]</scope>
    <source>
        <strain evidence="1">BH-2024</strain>
    </source>
</reference>
<dbReference type="EMBL" id="JBICBT010000413">
    <property type="protein sequence ID" value="KAL3114541.1"/>
    <property type="molecule type" value="Genomic_DNA"/>
</dbReference>
<sequence>MSDNRKEAAEKMAKAIFISGDCWLAVFDLLKPSHLGLGIALISHRFDYYVDEHFKTRKWTLGSIRIKRKIGEENMEIVNYFFQPLPIAKIQLPRKVIRFEHISIYLINCNSIAFLNRFRPLFVSCPINLIINTVDKRFMECILRYIWPMIAKNICGTYLFTGVFHCLRQIAPSLLNECQSLRVVSVYYCGLFPEFPCDDSAMASDGQAVAKWLFIPRPDNVPKVLKCWLDTDDPNLASKLEAFKSAFSNTSASANFIVYIYFIRWHFDDSVVPFDLSNELTREQLVLKRIDNSDRFLLIRCPIARDESKWAEWEEEAIRWQFCDQWNQIEIQINSQNDIGDE</sequence>